<evidence type="ECO:0008006" key="2">
    <source>
        <dbReference type="Google" id="ProtNLM"/>
    </source>
</evidence>
<dbReference type="InParanoid" id="A0A1X7VAV9"/>
<dbReference type="OrthoDB" id="7470624at2759"/>
<dbReference type="AlphaFoldDB" id="A0A1X7VAV9"/>
<evidence type="ECO:0000313" key="1">
    <source>
        <dbReference type="EnsemblMetazoa" id="Aqu2.1.36662_001"/>
    </source>
</evidence>
<dbReference type="eggNOG" id="ENOG502SCDQ">
    <property type="taxonomic scope" value="Eukaryota"/>
</dbReference>
<proteinExistence type="predicted"/>
<dbReference type="SUPFAM" id="SSF52540">
    <property type="entry name" value="P-loop containing nucleoside triphosphate hydrolases"/>
    <property type="match status" value="1"/>
</dbReference>
<organism evidence="1">
    <name type="scientific">Amphimedon queenslandica</name>
    <name type="common">Sponge</name>
    <dbReference type="NCBI Taxonomy" id="400682"/>
    <lineage>
        <taxon>Eukaryota</taxon>
        <taxon>Metazoa</taxon>
        <taxon>Porifera</taxon>
        <taxon>Demospongiae</taxon>
        <taxon>Heteroscleromorpha</taxon>
        <taxon>Haplosclerida</taxon>
        <taxon>Niphatidae</taxon>
        <taxon>Amphimedon</taxon>
    </lineage>
</organism>
<reference evidence="1" key="1">
    <citation type="submission" date="2017-05" db="UniProtKB">
        <authorList>
            <consortium name="EnsemblMetazoa"/>
        </authorList>
    </citation>
    <scope>IDENTIFICATION</scope>
</reference>
<sequence length="241" mass="26808">MGTFEAICYKETTLHLPVAVMERFDHYTGPTVHDRTVPITPVGRKWSPSGGQCSHLQLPLKLTWVVNIYKSQGLTVDKVVIDVGKEFYCILIFVACSRVRKLKDILLMPPNDSSIAYSKRLLEGKDQRLPNLQEPITEPSIENIQLEINTGRNTVLQQSRIELKLGTDEMSQKSISTATTDQLSIIKEIEAIQEISSNDENDIDVEATIAPMIANGDVSAVLQMSDYVSRVNCQGTVLSTT</sequence>
<dbReference type="InterPro" id="IPR051055">
    <property type="entry name" value="PIF1_helicase"/>
</dbReference>
<dbReference type="PANTHER" id="PTHR47642:SF6">
    <property type="entry name" value="ATP-DEPENDENT DNA HELICASE"/>
    <property type="match status" value="1"/>
</dbReference>
<dbReference type="InterPro" id="IPR027417">
    <property type="entry name" value="P-loop_NTPase"/>
</dbReference>
<dbReference type="PANTHER" id="PTHR47642">
    <property type="entry name" value="ATP-DEPENDENT DNA HELICASE"/>
    <property type="match status" value="1"/>
</dbReference>
<name>A0A1X7VAV9_AMPQE</name>
<accession>A0A1X7VAV9</accession>
<dbReference type="EnsemblMetazoa" id="Aqu2.1.36662_001">
    <property type="protein sequence ID" value="Aqu2.1.36662_001"/>
    <property type="gene ID" value="Aqu2.1.36662"/>
</dbReference>
<protein>
    <recommendedName>
        <fullName evidence="2">ATP-dependent DNA helicase</fullName>
    </recommendedName>
</protein>